<feature type="compositionally biased region" description="Polar residues" evidence="3">
    <location>
        <begin position="134"/>
        <end position="160"/>
    </location>
</feature>
<name>A0AAD7ZZW6_DIPPU</name>
<feature type="compositionally biased region" description="Low complexity" evidence="3">
    <location>
        <begin position="179"/>
        <end position="223"/>
    </location>
</feature>
<gene>
    <name evidence="5" type="ORF">L9F63_016854</name>
</gene>
<dbReference type="AlphaFoldDB" id="A0AAD7ZZW6"/>
<dbReference type="InterPro" id="IPR051217">
    <property type="entry name" value="Insect_Cuticle_Struc_Prot"/>
</dbReference>
<organism evidence="5 6">
    <name type="scientific">Diploptera punctata</name>
    <name type="common">Pacific beetle cockroach</name>
    <dbReference type="NCBI Taxonomy" id="6984"/>
    <lineage>
        <taxon>Eukaryota</taxon>
        <taxon>Metazoa</taxon>
        <taxon>Ecdysozoa</taxon>
        <taxon>Arthropoda</taxon>
        <taxon>Hexapoda</taxon>
        <taxon>Insecta</taxon>
        <taxon>Pterygota</taxon>
        <taxon>Neoptera</taxon>
        <taxon>Polyneoptera</taxon>
        <taxon>Dictyoptera</taxon>
        <taxon>Blattodea</taxon>
        <taxon>Blaberoidea</taxon>
        <taxon>Blaberidae</taxon>
        <taxon>Diplopterinae</taxon>
        <taxon>Diploptera</taxon>
    </lineage>
</organism>
<feature type="region of interest" description="Disordered" evidence="3">
    <location>
        <begin position="35"/>
        <end position="71"/>
    </location>
</feature>
<feature type="compositionally biased region" description="Polar residues" evidence="3">
    <location>
        <begin position="52"/>
        <end position="67"/>
    </location>
</feature>
<dbReference type="GO" id="GO:0005615">
    <property type="term" value="C:extracellular space"/>
    <property type="evidence" value="ECO:0007669"/>
    <property type="project" value="TreeGrafter"/>
</dbReference>
<reference evidence="5" key="2">
    <citation type="submission" date="2023-05" db="EMBL/GenBank/DDBJ databases">
        <authorList>
            <person name="Fouks B."/>
        </authorList>
    </citation>
    <scope>NUCLEOTIDE SEQUENCE</scope>
    <source>
        <strain evidence="5">Stay&amp;Tobe</strain>
        <tissue evidence="5">Testes</tissue>
    </source>
</reference>
<feature type="compositionally biased region" description="Polar residues" evidence="3">
    <location>
        <begin position="89"/>
        <end position="102"/>
    </location>
</feature>
<comment type="caution">
    <text evidence="5">The sequence shown here is derived from an EMBL/GenBank/DDBJ whole genome shotgun (WGS) entry which is preliminary data.</text>
</comment>
<proteinExistence type="predicted"/>
<dbReference type="PROSITE" id="PS00233">
    <property type="entry name" value="CHIT_BIND_RR_1"/>
    <property type="match status" value="1"/>
</dbReference>
<reference evidence="5" key="1">
    <citation type="journal article" date="2023" name="IScience">
        <title>Live-bearing cockroach genome reveals convergent evolutionary mechanisms linked to viviparity in insects and beyond.</title>
        <authorList>
            <person name="Fouks B."/>
            <person name="Harrison M.C."/>
            <person name="Mikhailova A.A."/>
            <person name="Marchal E."/>
            <person name="English S."/>
            <person name="Carruthers M."/>
            <person name="Jennings E.C."/>
            <person name="Chiamaka E.L."/>
            <person name="Frigard R.A."/>
            <person name="Pippel M."/>
            <person name="Attardo G.M."/>
            <person name="Benoit J.B."/>
            <person name="Bornberg-Bauer E."/>
            <person name="Tobe S.S."/>
        </authorList>
    </citation>
    <scope>NUCLEOTIDE SEQUENCE</scope>
    <source>
        <strain evidence="5">Stay&amp;Tobe</strain>
    </source>
</reference>
<feature type="region of interest" description="Disordered" evidence="3">
    <location>
        <begin position="293"/>
        <end position="322"/>
    </location>
</feature>
<keyword evidence="1 2" id="KW-0193">Cuticle</keyword>
<evidence type="ECO:0008006" key="7">
    <source>
        <dbReference type="Google" id="ProtNLM"/>
    </source>
</evidence>
<dbReference type="Pfam" id="PF00379">
    <property type="entry name" value="Chitin_bind_4"/>
    <property type="match status" value="1"/>
</dbReference>
<keyword evidence="6" id="KW-1185">Reference proteome</keyword>
<feature type="chain" id="PRO_5042052406" description="Pro-resilin" evidence="4">
    <location>
        <begin position="22"/>
        <end position="322"/>
    </location>
</feature>
<dbReference type="PROSITE" id="PS51155">
    <property type="entry name" value="CHIT_BIND_RR_2"/>
    <property type="match status" value="1"/>
</dbReference>
<dbReference type="InterPro" id="IPR000618">
    <property type="entry name" value="Insect_cuticle"/>
</dbReference>
<dbReference type="PRINTS" id="PR00947">
    <property type="entry name" value="CUTICLE"/>
</dbReference>
<dbReference type="GO" id="GO:0031012">
    <property type="term" value="C:extracellular matrix"/>
    <property type="evidence" value="ECO:0007669"/>
    <property type="project" value="TreeGrafter"/>
</dbReference>
<evidence type="ECO:0000313" key="6">
    <source>
        <dbReference type="Proteomes" id="UP001233999"/>
    </source>
</evidence>
<feature type="compositionally biased region" description="Polar residues" evidence="3">
    <location>
        <begin position="112"/>
        <end position="127"/>
    </location>
</feature>
<feature type="region of interest" description="Disordered" evidence="3">
    <location>
        <begin position="89"/>
        <end position="248"/>
    </location>
</feature>
<dbReference type="InterPro" id="IPR031311">
    <property type="entry name" value="CHIT_BIND_RR_consensus"/>
</dbReference>
<dbReference type="PANTHER" id="PTHR12236:SF98">
    <property type="entry name" value="CUTICULAR PROTEIN 56F"/>
    <property type="match status" value="1"/>
</dbReference>
<dbReference type="EMBL" id="JASPKZ010004576">
    <property type="protein sequence ID" value="KAJ9590015.1"/>
    <property type="molecule type" value="Genomic_DNA"/>
</dbReference>
<evidence type="ECO:0000256" key="3">
    <source>
        <dbReference type="SAM" id="MobiDB-lite"/>
    </source>
</evidence>
<accession>A0AAD7ZZW6</accession>
<feature type="signal peptide" evidence="4">
    <location>
        <begin position="1"/>
        <end position="21"/>
    </location>
</feature>
<evidence type="ECO:0000256" key="2">
    <source>
        <dbReference type="PROSITE-ProRule" id="PRU00497"/>
    </source>
</evidence>
<evidence type="ECO:0000313" key="5">
    <source>
        <dbReference type="EMBL" id="KAJ9590015.1"/>
    </source>
</evidence>
<sequence>MTHKMLIFFMVGLISWSRVKADIGLTLSRQYLPADQARSGQPDRQYLPASQDEPSNGQFQSTNQFDNTRFDDDDTVSVTSALYDGSYASSRSEGFNSNQIGVSGQGRRFGNAPSTQYGVPSTSSRSGNGFARSGSDSPSRQYGAPSSFSRDATGNGQNGAYSAAGRIGGAPSMNYGVPSASSRSNGASSAQYDTPSASSRFGGAASSATFGSSSGFGTSAPSARYGTPSAVSRSGFGDEDALSEPANYEFSYEVEARDYGTEFGHQESRQNEYARGSYHVLLPDGRTQVVEYEADQEGYKPQIRYEGENGDSGRAADESGPY</sequence>
<evidence type="ECO:0000256" key="1">
    <source>
        <dbReference type="ARBA" id="ARBA00022460"/>
    </source>
</evidence>
<protein>
    <recommendedName>
        <fullName evidence="7">Pro-resilin</fullName>
    </recommendedName>
</protein>
<dbReference type="PANTHER" id="PTHR12236">
    <property type="entry name" value="STRUCTURAL CONTITUENT OF CUTICLE"/>
    <property type="match status" value="1"/>
</dbReference>
<keyword evidence="4" id="KW-0732">Signal</keyword>
<evidence type="ECO:0000256" key="4">
    <source>
        <dbReference type="SAM" id="SignalP"/>
    </source>
</evidence>
<dbReference type="Proteomes" id="UP001233999">
    <property type="component" value="Unassembled WGS sequence"/>
</dbReference>
<dbReference type="GO" id="GO:0042302">
    <property type="term" value="F:structural constituent of cuticle"/>
    <property type="evidence" value="ECO:0007669"/>
    <property type="project" value="UniProtKB-UniRule"/>
</dbReference>